<dbReference type="Pfam" id="PF02810">
    <property type="entry name" value="SEC-C"/>
    <property type="match status" value="1"/>
</dbReference>
<gene>
    <name evidence="2" type="ORF">LR394_27330</name>
</gene>
<dbReference type="Proteomes" id="UP001138997">
    <property type="component" value="Unassembled WGS sequence"/>
</dbReference>
<organism evidence="2 3">
    <name type="scientific">Kineosporia babensis</name>
    <dbReference type="NCBI Taxonomy" id="499548"/>
    <lineage>
        <taxon>Bacteria</taxon>
        <taxon>Bacillati</taxon>
        <taxon>Actinomycetota</taxon>
        <taxon>Actinomycetes</taxon>
        <taxon>Kineosporiales</taxon>
        <taxon>Kineosporiaceae</taxon>
        <taxon>Kineosporia</taxon>
    </lineage>
</organism>
<evidence type="ECO:0000313" key="3">
    <source>
        <dbReference type="Proteomes" id="UP001138997"/>
    </source>
</evidence>
<sequence>MGKKQRRTGSAPAAVLDGDIPVVGGREACPCGSGKRYKACHGRAARIEAMKMVVRPFEGLTGECDLVAMREVVPAATAVVPVKEEFGGGVVTIATILPMAWSALHRADGTVLAGLQTNGGSGDASRDVAAALLQARELEAGNPVPEGDLPGPGPRLQDVLDLSGGLEVTVHEGFEFWFAEDNDLTPEVRESLEQANGAAVPTKRLKSVEAAYWVQMGPRRHLRWVLPDDETKVLDGIARLHAAGESALLPETKYVGSFRACGLIVPVWDLADDTEPEELEKPILAFAERLREAMGRTEPLTAEERRARAGVVSRQVTLR</sequence>
<dbReference type="EMBL" id="JAJOMB010000017">
    <property type="protein sequence ID" value="MCD5314625.1"/>
    <property type="molecule type" value="Genomic_DNA"/>
</dbReference>
<evidence type="ECO:0000259" key="1">
    <source>
        <dbReference type="Pfam" id="PF19348"/>
    </source>
</evidence>
<name>A0A9X1NIE7_9ACTN</name>
<reference evidence="2" key="1">
    <citation type="submission" date="2021-11" db="EMBL/GenBank/DDBJ databases">
        <title>Streptomyces corallinus and Kineosporia corallina sp. nov., two new coral-derived marine actinobacteria.</title>
        <authorList>
            <person name="Buangrab K."/>
            <person name="Sutthacheep M."/>
            <person name="Yeemin T."/>
            <person name="Harunari E."/>
            <person name="Igarashi Y."/>
            <person name="Sripreechasak P."/>
            <person name="Kanchanasin P."/>
            <person name="Tanasupawat S."/>
            <person name="Phongsopitanun W."/>
        </authorList>
    </citation>
    <scope>NUCLEOTIDE SEQUENCE</scope>
    <source>
        <strain evidence="2">JCM 31032</strain>
    </source>
</reference>
<dbReference type="AlphaFoldDB" id="A0A9X1NIE7"/>
<dbReference type="Pfam" id="PF19348">
    <property type="entry name" value="DUF5926"/>
    <property type="match status" value="1"/>
</dbReference>
<comment type="caution">
    <text evidence="2">The sequence shown here is derived from an EMBL/GenBank/DDBJ whole genome shotgun (WGS) entry which is preliminary data.</text>
</comment>
<feature type="domain" description="DUF5926" evidence="1">
    <location>
        <begin position="56"/>
        <end position="319"/>
    </location>
</feature>
<proteinExistence type="predicted"/>
<protein>
    <submittedName>
        <fullName evidence="2">SEC-C domain-containing protein</fullName>
    </submittedName>
</protein>
<evidence type="ECO:0000313" key="2">
    <source>
        <dbReference type="EMBL" id="MCD5314625.1"/>
    </source>
</evidence>
<keyword evidence="3" id="KW-1185">Reference proteome</keyword>
<dbReference type="SUPFAM" id="SSF103642">
    <property type="entry name" value="Sec-C motif"/>
    <property type="match status" value="1"/>
</dbReference>
<dbReference type="InterPro" id="IPR004027">
    <property type="entry name" value="SEC_C_motif"/>
</dbReference>
<dbReference type="Gene3D" id="3.10.450.50">
    <property type="match status" value="1"/>
</dbReference>
<dbReference type="InterPro" id="IPR045970">
    <property type="entry name" value="DUF5926"/>
</dbReference>
<accession>A0A9X1NIE7</accession>
<dbReference type="RefSeq" id="WP_231447316.1">
    <property type="nucleotide sequence ID" value="NZ_JAJOMB010000017.1"/>
</dbReference>